<dbReference type="Pfam" id="PF00106">
    <property type="entry name" value="adh_short"/>
    <property type="match status" value="1"/>
</dbReference>
<dbReference type="RefSeq" id="WP_231448635.1">
    <property type="nucleotide sequence ID" value="NZ_JAJOMB010000024.1"/>
</dbReference>
<dbReference type="EMBL" id="JAJOMB010000024">
    <property type="protein sequence ID" value="MCD5315816.1"/>
    <property type="molecule type" value="Genomic_DNA"/>
</dbReference>
<gene>
    <name evidence="3" type="ORF">LR394_33470</name>
</gene>
<accession>A0A9X1NMG2</accession>
<evidence type="ECO:0000256" key="1">
    <source>
        <dbReference type="ARBA" id="ARBA00006484"/>
    </source>
</evidence>
<comment type="caution">
    <text evidence="3">The sequence shown here is derived from an EMBL/GenBank/DDBJ whole genome shotgun (WGS) entry which is preliminary data.</text>
</comment>
<dbReference type="InterPro" id="IPR036291">
    <property type="entry name" value="NAD(P)-bd_dom_sf"/>
</dbReference>
<evidence type="ECO:0000256" key="2">
    <source>
        <dbReference type="ARBA" id="ARBA00023002"/>
    </source>
</evidence>
<dbReference type="GO" id="GO:0016491">
    <property type="term" value="F:oxidoreductase activity"/>
    <property type="evidence" value="ECO:0007669"/>
    <property type="project" value="UniProtKB-KW"/>
</dbReference>
<name>A0A9X1NMG2_9ACTN</name>
<reference evidence="3" key="1">
    <citation type="submission" date="2021-11" db="EMBL/GenBank/DDBJ databases">
        <title>Streptomyces corallinus and Kineosporia corallina sp. nov., two new coral-derived marine actinobacteria.</title>
        <authorList>
            <person name="Buangrab K."/>
            <person name="Sutthacheep M."/>
            <person name="Yeemin T."/>
            <person name="Harunari E."/>
            <person name="Igarashi Y."/>
            <person name="Sripreechasak P."/>
            <person name="Kanchanasin P."/>
            <person name="Tanasupawat S."/>
            <person name="Phongsopitanun W."/>
        </authorList>
    </citation>
    <scope>NUCLEOTIDE SEQUENCE</scope>
    <source>
        <strain evidence="3">JCM 31032</strain>
    </source>
</reference>
<dbReference type="SUPFAM" id="SSF51735">
    <property type="entry name" value="NAD(P)-binding Rossmann-fold domains"/>
    <property type="match status" value="1"/>
</dbReference>
<dbReference type="Gene3D" id="3.40.50.720">
    <property type="entry name" value="NAD(P)-binding Rossmann-like Domain"/>
    <property type="match status" value="1"/>
</dbReference>
<keyword evidence="4" id="KW-1185">Reference proteome</keyword>
<keyword evidence="2" id="KW-0560">Oxidoreductase</keyword>
<dbReference type="AlphaFoldDB" id="A0A9X1NMG2"/>
<evidence type="ECO:0000313" key="3">
    <source>
        <dbReference type="EMBL" id="MCD5315816.1"/>
    </source>
</evidence>
<proteinExistence type="inferred from homology"/>
<evidence type="ECO:0000313" key="4">
    <source>
        <dbReference type="Proteomes" id="UP001138997"/>
    </source>
</evidence>
<dbReference type="PANTHER" id="PTHR43669:SF3">
    <property type="entry name" value="ALCOHOL DEHYDROGENASE, PUTATIVE (AFU_ORTHOLOGUE AFUA_3G03445)-RELATED"/>
    <property type="match status" value="1"/>
</dbReference>
<dbReference type="InterPro" id="IPR002347">
    <property type="entry name" value="SDR_fam"/>
</dbReference>
<comment type="similarity">
    <text evidence="1">Belongs to the short-chain dehydrogenases/reductases (SDR) family.</text>
</comment>
<sequence length="261" mass="26748">MTVPSSPQPQQPAGAGARDLSGRDVVVVGGTGNVGFFLVEGFARAGARVLVPSRSPQKAERLLARLSPEHRQSVVTFTGDIGTPEGAAGVQAQVRRLSEGLQAVAAAPAGWHQTPSMLQSGFGDFKAVMENSLYPHYLAAQTLLPMLSPDGSYTSINGPVGSMGAPGPGMGPMAVVSVAQNKLMQAIGVETGGRPRVNDLIMVAFLGPQGTRPGSRITGEQVGEYVAALAGPAGAAVHGQTLRLHEPAQIEAATGGDFSSY</sequence>
<protein>
    <submittedName>
        <fullName evidence="3">SDR family oxidoreductase</fullName>
    </submittedName>
</protein>
<organism evidence="3 4">
    <name type="scientific">Kineosporia babensis</name>
    <dbReference type="NCBI Taxonomy" id="499548"/>
    <lineage>
        <taxon>Bacteria</taxon>
        <taxon>Bacillati</taxon>
        <taxon>Actinomycetota</taxon>
        <taxon>Actinomycetes</taxon>
        <taxon>Kineosporiales</taxon>
        <taxon>Kineosporiaceae</taxon>
        <taxon>Kineosporia</taxon>
    </lineage>
</organism>
<dbReference type="PANTHER" id="PTHR43669">
    <property type="entry name" value="5-KETO-D-GLUCONATE 5-REDUCTASE"/>
    <property type="match status" value="1"/>
</dbReference>
<dbReference type="Proteomes" id="UP001138997">
    <property type="component" value="Unassembled WGS sequence"/>
</dbReference>